<evidence type="ECO:0000256" key="7">
    <source>
        <dbReference type="SAM" id="Phobius"/>
    </source>
</evidence>
<evidence type="ECO:0000256" key="5">
    <source>
        <dbReference type="ARBA" id="ARBA00022989"/>
    </source>
</evidence>
<dbReference type="AlphaFoldDB" id="G0U411"/>
<dbReference type="GO" id="GO:0005464">
    <property type="term" value="F:UDP-xylose transmembrane transporter activity"/>
    <property type="evidence" value="ECO:0007669"/>
    <property type="project" value="TreeGrafter"/>
</dbReference>
<dbReference type="GO" id="GO:0000139">
    <property type="term" value="C:Golgi membrane"/>
    <property type="evidence" value="ECO:0007669"/>
    <property type="project" value="TreeGrafter"/>
</dbReference>
<feature type="transmembrane region" description="Helical" evidence="7">
    <location>
        <begin position="132"/>
        <end position="149"/>
    </location>
</feature>
<evidence type="ECO:0000256" key="6">
    <source>
        <dbReference type="ARBA" id="ARBA00023136"/>
    </source>
</evidence>
<feature type="transmembrane region" description="Helical" evidence="7">
    <location>
        <begin position="107"/>
        <end position="125"/>
    </location>
</feature>
<feature type="transmembrane region" description="Helical" evidence="7">
    <location>
        <begin position="292"/>
        <end position="315"/>
    </location>
</feature>
<evidence type="ECO:0000256" key="3">
    <source>
        <dbReference type="ARBA" id="ARBA00022597"/>
    </source>
</evidence>
<keyword evidence="3" id="KW-0762">Sugar transport</keyword>
<accession>G0U411</accession>
<dbReference type="SUPFAM" id="SSF103481">
    <property type="entry name" value="Multidrug resistance efflux transporter EmrE"/>
    <property type="match status" value="1"/>
</dbReference>
<evidence type="ECO:0000313" key="8">
    <source>
        <dbReference type="EMBL" id="CCC52173.1"/>
    </source>
</evidence>
<dbReference type="PANTHER" id="PTHR10778">
    <property type="entry name" value="SOLUTE CARRIER FAMILY 35 MEMBER B"/>
    <property type="match status" value="1"/>
</dbReference>
<evidence type="ECO:0000256" key="4">
    <source>
        <dbReference type="ARBA" id="ARBA00022692"/>
    </source>
</evidence>
<dbReference type="PANTHER" id="PTHR10778:SF4">
    <property type="entry name" value="NUCLEOTIDE SUGAR TRANSPORTER SLC35B4"/>
    <property type="match status" value="1"/>
</dbReference>
<dbReference type="GO" id="GO:0005789">
    <property type="term" value="C:endoplasmic reticulum membrane"/>
    <property type="evidence" value="ECO:0007669"/>
    <property type="project" value="TreeGrafter"/>
</dbReference>
<proteinExistence type="predicted"/>
<dbReference type="GO" id="GO:0005462">
    <property type="term" value="F:UDP-N-acetylglucosamine transmembrane transporter activity"/>
    <property type="evidence" value="ECO:0007669"/>
    <property type="project" value="TreeGrafter"/>
</dbReference>
<gene>
    <name evidence="8" type="ORF">TVY486_1012160</name>
</gene>
<keyword evidence="4 7" id="KW-0812">Transmembrane</keyword>
<evidence type="ECO:0000256" key="1">
    <source>
        <dbReference type="ARBA" id="ARBA00004127"/>
    </source>
</evidence>
<feature type="transmembrane region" description="Helical" evidence="7">
    <location>
        <begin position="268"/>
        <end position="285"/>
    </location>
</feature>
<keyword evidence="2" id="KW-0813">Transport</keyword>
<organism evidence="8">
    <name type="scientific">Trypanosoma vivax (strain Y486)</name>
    <dbReference type="NCBI Taxonomy" id="1055687"/>
    <lineage>
        <taxon>Eukaryota</taxon>
        <taxon>Discoba</taxon>
        <taxon>Euglenozoa</taxon>
        <taxon>Kinetoplastea</taxon>
        <taxon>Metakinetoplastina</taxon>
        <taxon>Trypanosomatida</taxon>
        <taxon>Trypanosomatidae</taxon>
        <taxon>Trypanosoma</taxon>
        <taxon>Duttonella</taxon>
    </lineage>
</organism>
<dbReference type="VEuPathDB" id="TriTrypDB:TvY486_1012160"/>
<comment type="subcellular location">
    <subcellularLocation>
        <location evidence="1">Endomembrane system</location>
        <topology evidence="1">Multi-pass membrane protein</topology>
    </subcellularLocation>
</comment>
<dbReference type="OMA" id="NPFTGWH"/>
<keyword evidence="6 7" id="KW-0472">Membrane</keyword>
<dbReference type="InterPro" id="IPR037185">
    <property type="entry name" value="EmrE-like"/>
</dbReference>
<evidence type="ECO:0000256" key="2">
    <source>
        <dbReference type="ARBA" id="ARBA00022448"/>
    </source>
</evidence>
<dbReference type="Pfam" id="PF08449">
    <property type="entry name" value="UAA"/>
    <property type="match status" value="2"/>
</dbReference>
<feature type="transmembrane region" description="Helical" evidence="7">
    <location>
        <begin position="33"/>
        <end position="59"/>
    </location>
</feature>
<dbReference type="EMBL" id="HE573026">
    <property type="protein sequence ID" value="CCC52173.1"/>
    <property type="molecule type" value="Genomic_DNA"/>
</dbReference>
<dbReference type="InterPro" id="IPR013657">
    <property type="entry name" value="SCL35B1-4/HUT1"/>
</dbReference>
<feature type="transmembrane region" description="Helical" evidence="7">
    <location>
        <begin position="321"/>
        <end position="340"/>
    </location>
</feature>
<name>G0U411_TRYVY</name>
<sequence length="343" mass="37867">MPSAVLAACGVLGGCQANVFLLELILKGSPNTLYALTFAQYLVVALFSLPLVAVVDFSSRYGCIVPLCLRPSRLRTRHKLTLCLAAWLMSVAGNLVFGLYISVPVHATFRSLPLLMNMFVGYFFLGKRYTASQVVCTVTITAGLILLTVEKSRRMRVGSPDSQVKEISDEHFWWVIGVLALLCTTVFSTGLSMFQEHMYKAALQVEAASKKTDHPEKQVNSKSSLTPAPMWAEALFYSHAVGVPLFFLRADRLVSEFAAISPHSYTQFALNAFTQFVCVTSVYILNSKTSAFTLILTLTLRKLGTFVLSVIYFGHYRYFNATEWIAMCAALAASAMYPLLPKA</sequence>
<reference evidence="8" key="1">
    <citation type="journal article" date="2012" name="Proc. Natl. Acad. Sci. U.S.A.">
        <title>Antigenic diversity is generated by distinct evolutionary mechanisms in African trypanosome species.</title>
        <authorList>
            <person name="Jackson A.P."/>
            <person name="Berry A."/>
            <person name="Aslett M."/>
            <person name="Allison H.C."/>
            <person name="Burton P."/>
            <person name="Vavrova-Anderson J."/>
            <person name="Brown R."/>
            <person name="Browne H."/>
            <person name="Corton N."/>
            <person name="Hauser H."/>
            <person name="Gamble J."/>
            <person name="Gilderthorp R."/>
            <person name="Marcello L."/>
            <person name="McQuillan J."/>
            <person name="Otto T.D."/>
            <person name="Quail M.A."/>
            <person name="Sanders M.J."/>
            <person name="van Tonder A."/>
            <person name="Ginger M.L."/>
            <person name="Field M.C."/>
            <person name="Barry J.D."/>
            <person name="Hertz-Fowler C."/>
            <person name="Berriman M."/>
        </authorList>
    </citation>
    <scope>NUCLEOTIDE SEQUENCE</scope>
    <source>
        <strain evidence="8">Y486</strain>
    </source>
</reference>
<feature type="transmembrane region" description="Helical" evidence="7">
    <location>
        <begin position="172"/>
        <end position="194"/>
    </location>
</feature>
<protein>
    <submittedName>
        <fullName evidence="8">Uncharacterized protein</fullName>
    </submittedName>
</protein>
<feature type="transmembrane region" description="Helical" evidence="7">
    <location>
        <begin position="80"/>
        <end position="101"/>
    </location>
</feature>
<keyword evidence="5 7" id="KW-1133">Transmembrane helix</keyword>